<sequence>MVPQSPNTHDATTAPPTLSPASQASDHPASNLAISPSPPSRPRWRHRLRQCLWGSAFVGTAAVSAMAGGFLALAMPLPGWLVSPGSETNSLADLWQAGFRYRVERPVNLLVMGIDEVPDAAANSPARFSGRTDTLLLVRVNPDEQRASIMSIPRDTRVEIPAVGLNKINHANVVGGPELVARTISYNLGPIAIDRYVRINTSAFRELVDLVGGVDVFVPKRMVYQDRSQGLTINLQPGWQTLNGDQAEQFARFRQDAQGDIGRVQRQQMLLKALRQRLTSPTVIPRLPQAIRIAQRHVDTNLTLEEMLALANFVLTLEPEQLQMVMLPGHFSNGDYNASYWIPDLQASAKVMDEFFQSSAVALLSHQESTSVRRLRIAVQNASGDPDIGGTVANYLRDQGFQNVYVTQNWPDPLHRTEVIAQRGDLDSADILTSVLGMGRVVSESTGDLQSDLTIRVGEDWVDATTVQDSP</sequence>
<name>A0A1Z3HRQ8_9CYAN</name>
<evidence type="ECO:0000256" key="3">
    <source>
        <dbReference type="SAM" id="Phobius"/>
    </source>
</evidence>
<evidence type="ECO:0000256" key="1">
    <source>
        <dbReference type="ARBA" id="ARBA00006068"/>
    </source>
</evidence>
<dbReference type="InterPro" id="IPR004474">
    <property type="entry name" value="LytR_CpsA_psr"/>
</dbReference>
<keyword evidence="3" id="KW-1133">Transmembrane helix</keyword>
<dbReference type="Gene3D" id="3.40.630.190">
    <property type="entry name" value="LCP protein"/>
    <property type="match status" value="1"/>
</dbReference>
<feature type="domain" description="LytR/CpsA/Psr regulator C-terminal" evidence="5">
    <location>
        <begin position="375"/>
        <end position="461"/>
    </location>
</feature>
<dbReference type="PANTHER" id="PTHR33392">
    <property type="entry name" value="POLYISOPRENYL-TEICHOIC ACID--PEPTIDOGLYCAN TEICHOIC ACID TRANSFERASE TAGU"/>
    <property type="match status" value="1"/>
</dbReference>
<evidence type="ECO:0000259" key="5">
    <source>
        <dbReference type="Pfam" id="PF13399"/>
    </source>
</evidence>
<comment type="similarity">
    <text evidence="1">Belongs to the LytR/CpsA/Psr (LCP) family.</text>
</comment>
<keyword evidence="3" id="KW-0472">Membrane</keyword>
<evidence type="ECO:0000259" key="4">
    <source>
        <dbReference type="Pfam" id="PF03816"/>
    </source>
</evidence>
<dbReference type="EMBL" id="CP021983">
    <property type="protein sequence ID" value="ASC73000.1"/>
    <property type="molecule type" value="Genomic_DNA"/>
</dbReference>
<feature type="transmembrane region" description="Helical" evidence="3">
    <location>
        <begin position="51"/>
        <end position="75"/>
    </location>
</feature>
<organism evidence="6 7">
    <name type="scientific">Halomicronema hongdechloris C2206</name>
    <dbReference type="NCBI Taxonomy" id="1641165"/>
    <lineage>
        <taxon>Bacteria</taxon>
        <taxon>Bacillati</taxon>
        <taxon>Cyanobacteriota</taxon>
        <taxon>Cyanophyceae</taxon>
        <taxon>Nodosilineales</taxon>
        <taxon>Nodosilineaceae</taxon>
        <taxon>Halomicronema</taxon>
    </lineage>
</organism>
<gene>
    <name evidence="6" type="primary">yvhJ</name>
    <name evidence="6" type="ORF">XM38_039610</name>
</gene>
<keyword evidence="3" id="KW-0812">Transmembrane</keyword>
<evidence type="ECO:0000313" key="7">
    <source>
        <dbReference type="Proteomes" id="UP000191901"/>
    </source>
</evidence>
<protein>
    <submittedName>
        <fullName evidence="6">Transcriptional regulator YvhJ</fullName>
    </submittedName>
</protein>
<dbReference type="PANTHER" id="PTHR33392:SF6">
    <property type="entry name" value="POLYISOPRENYL-TEICHOIC ACID--PEPTIDOGLYCAN TEICHOIC ACID TRANSFERASE TAGU"/>
    <property type="match status" value="1"/>
</dbReference>
<dbReference type="Gene3D" id="3.30.70.2390">
    <property type="match status" value="1"/>
</dbReference>
<feature type="domain" description="Cell envelope-related transcriptional attenuator" evidence="4">
    <location>
        <begin position="131"/>
        <end position="278"/>
    </location>
</feature>
<dbReference type="KEGG" id="hhg:XM38_039610"/>
<dbReference type="Pfam" id="PF13399">
    <property type="entry name" value="LytR_C"/>
    <property type="match status" value="1"/>
</dbReference>
<feature type="region of interest" description="Disordered" evidence="2">
    <location>
        <begin position="1"/>
        <end position="43"/>
    </location>
</feature>
<proteinExistence type="inferred from homology"/>
<dbReference type="STRING" id="1641165.XM38_09805"/>
<dbReference type="NCBIfam" id="TIGR00350">
    <property type="entry name" value="lytR_cpsA_psr"/>
    <property type="match status" value="1"/>
</dbReference>
<dbReference type="AlphaFoldDB" id="A0A1Z3HRQ8"/>
<accession>A0A1Z3HRQ8</accession>
<keyword evidence="7" id="KW-1185">Reference proteome</keyword>
<dbReference type="InterPro" id="IPR050922">
    <property type="entry name" value="LytR/CpsA/Psr_CW_biosynth"/>
</dbReference>
<dbReference type="OrthoDB" id="305468at2"/>
<dbReference type="Pfam" id="PF03816">
    <property type="entry name" value="LytR_cpsA_psr"/>
    <property type="match status" value="1"/>
</dbReference>
<evidence type="ECO:0000313" key="6">
    <source>
        <dbReference type="EMBL" id="ASC73000.1"/>
    </source>
</evidence>
<feature type="compositionally biased region" description="Polar residues" evidence="2">
    <location>
        <begin position="1"/>
        <end position="25"/>
    </location>
</feature>
<reference evidence="6 7" key="1">
    <citation type="journal article" date="2016" name="Biochim. Biophys. Acta">
        <title>Characterization of red-shifted phycobilisomes isolated from the chlorophyll f-containing cyanobacterium Halomicronema hongdechloris.</title>
        <authorList>
            <person name="Li Y."/>
            <person name="Lin Y."/>
            <person name="Garvey C.J."/>
            <person name="Birch D."/>
            <person name="Corkery R.W."/>
            <person name="Loughlin P.C."/>
            <person name="Scheer H."/>
            <person name="Willows R.D."/>
            <person name="Chen M."/>
        </authorList>
    </citation>
    <scope>NUCLEOTIDE SEQUENCE [LARGE SCALE GENOMIC DNA]</scope>
    <source>
        <strain evidence="6 7">C2206</strain>
    </source>
</reference>
<dbReference type="Proteomes" id="UP000191901">
    <property type="component" value="Chromosome"/>
</dbReference>
<evidence type="ECO:0000256" key="2">
    <source>
        <dbReference type="SAM" id="MobiDB-lite"/>
    </source>
</evidence>
<dbReference type="InterPro" id="IPR027381">
    <property type="entry name" value="LytR/CpsA/Psr_C"/>
</dbReference>
<dbReference type="RefSeq" id="WP_080808309.1">
    <property type="nucleotide sequence ID" value="NZ_CP021983.2"/>
</dbReference>